<dbReference type="InterPro" id="IPR029068">
    <property type="entry name" value="Glyas_Bleomycin-R_OHBP_Dase"/>
</dbReference>
<keyword evidence="3" id="KW-1185">Reference proteome</keyword>
<dbReference type="STRING" id="946078.GA0070622_6298"/>
<sequence length="231" mass="24665">MSLDIAVTAADPATSGPVSFAGMTEQITAGQFHEADGVEDWRSLYHLVSAHFRTGSLADGVALVDEIGQLAGETEQQYLSIDLRSTGVTVSLSRRDIGLARRISAAARALDIPADPTAVQLINVTLDALVSAEVLPFWRALLGYRQIGDDYLADPARRGPGFGFQTMDAARPQRNRMHLDVAVPHDQAEARVAAALAAGGHLVSDAHAPKWWILADAEGNEACVATWVGRE</sequence>
<accession>A0A1A9BJP3</accession>
<gene>
    <name evidence="2" type="ORF">GA0070622_6298</name>
</gene>
<feature type="domain" description="Glyoxalase-like" evidence="1">
    <location>
        <begin position="124"/>
        <end position="224"/>
    </location>
</feature>
<evidence type="ECO:0000313" key="2">
    <source>
        <dbReference type="EMBL" id="SBT69179.1"/>
    </source>
</evidence>
<evidence type="ECO:0000259" key="1">
    <source>
        <dbReference type="Pfam" id="PF18029"/>
    </source>
</evidence>
<evidence type="ECO:0000313" key="3">
    <source>
        <dbReference type="Proteomes" id="UP000199558"/>
    </source>
</evidence>
<organism evidence="2 3">
    <name type="scientific">Micromonospora sediminicola</name>
    <dbReference type="NCBI Taxonomy" id="946078"/>
    <lineage>
        <taxon>Bacteria</taxon>
        <taxon>Bacillati</taxon>
        <taxon>Actinomycetota</taxon>
        <taxon>Actinomycetes</taxon>
        <taxon>Micromonosporales</taxon>
        <taxon>Micromonosporaceae</taxon>
        <taxon>Micromonospora</taxon>
    </lineage>
</organism>
<dbReference type="Proteomes" id="UP000199558">
    <property type="component" value="Unassembled WGS sequence"/>
</dbReference>
<dbReference type="PANTHER" id="PTHR35908">
    <property type="entry name" value="HYPOTHETICAL FUSION PROTEIN"/>
    <property type="match status" value="1"/>
</dbReference>
<dbReference type="Gene3D" id="3.10.180.10">
    <property type="entry name" value="2,3-Dihydroxybiphenyl 1,2-Dioxygenase, domain 1"/>
    <property type="match status" value="1"/>
</dbReference>
<dbReference type="AlphaFoldDB" id="A0A1A9BJP3"/>
<name>A0A1A9BJP3_9ACTN</name>
<dbReference type="EMBL" id="FLRH01000004">
    <property type="protein sequence ID" value="SBT69179.1"/>
    <property type="molecule type" value="Genomic_DNA"/>
</dbReference>
<dbReference type="PANTHER" id="PTHR35908:SF1">
    <property type="entry name" value="CONSERVED PROTEIN"/>
    <property type="match status" value="1"/>
</dbReference>
<reference evidence="3" key="1">
    <citation type="submission" date="2016-06" db="EMBL/GenBank/DDBJ databases">
        <authorList>
            <person name="Varghese N."/>
            <person name="Submissions Spin"/>
        </authorList>
    </citation>
    <scope>NUCLEOTIDE SEQUENCE [LARGE SCALE GENOMIC DNA]</scope>
    <source>
        <strain evidence="3">DSM 45794</strain>
    </source>
</reference>
<proteinExistence type="predicted"/>
<dbReference type="InterPro" id="IPR041581">
    <property type="entry name" value="Glyoxalase_6"/>
</dbReference>
<dbReference type="Pfam" id="PF18029">
    <property type="entry name" value="Glyoxalase_6"/>
    <property type="match status" value="1"/>
</dbReference>
<protein>
    <submittedName>
        <fullName evidence="2">4a-hydroxytetrahydrobiopterin dehydratase</fullName>
    </submittedName>
</protein>